<accession>A0A1Y4FXX6</accession>
<reference evidence="3 7" key="5">
    <citation type="submission" date="2019-11" db="EMBL/GenBank/DDBJ databases">
        <title>Whole genome shotgun sequencing (WGS) data from Adlercreutzia equolifaciens ResAG-91, Eggerthella lenta MRI-F36, MRI-F37, MRI-F40, ResAG-49, ResAG-88, ResAG-121, ResAG-145, and Gordonibacter sp. ResAG-5, ResAG-26, ResAG-43, ResAG-50, ResAG-59.</title>
        <authorList>
            <person name="Stoll D.A."/>
            <person name="Danylec N."/>
            <person name="Franz C.M.A.P."/>
            <person name="Huch M."/>
        </authorList>
    </citation>
    <scope>NUCLEOTIDE SEQUENCE [LARGE SCALE GENOMIC DNA]</scope>
    <source>
        <strain evidence="3 7">ResAG-59</strain>
    </source>
</reference>
<evidence type="ECO:0000313" key="6">
    <source>
        <dbReference type="Proteomes" id="UP000462865"/>
    </source>
</evidence>
<reference evidence="4" key="3">
    <citation type="journal article" date="2019" name="Microbiol. Resour. Announc.">
        <title>Draft Genome Sequences of Type Strains of Gordonibacter faecihominis, Paraeggerthella hongkongensis, Parvibacter caecicola,Slackia equolifaciens, Slackia faecicanis, and Slackia isoflavoniconvertens.</title>
        <authorList>
            <person name="Danylec N."/>
            <person name="Stoll D.A."/>
            <person name="Dotsch A."/>
            <person name="Huch M."/>
        </authorList>
    </citation>
    <scope>NUCLEOTIDE SEQUENCE</scope>
    <source>
        <strain evidence="4">DSM 27213</strain>
    </source>
</reference>
<dbReference type="Pfam" id="PF02579">
    <property type="entry name" value="Nitro_FeMo-Co"/>
    <property type="match status" value="1"/>
</dbReference>
<dbReference type="InterPro" id="IPR036105">
    <property type="entry name" value="DiNase_FeMo-co_biosyn_sf"/>
</dbReference>
<organism evidence="4 5">
    <name type="scientific">Gordonibacter urolithinfaciens</name>
    <dbReference type="NCBI Taxonomy" id="1335613"/>
    <lineage>
        <taxon>Bacteria</taxon>
        <taxon>Bacillati</taxon>
        <taxon>Actinomycetota</taxon>
        <taxon>Coriobacteriia</taxon>
        <taxon>Eggerthellales</taxon>
        <taxon>Eggerthellaceae</taxon>
        <taxon>Gordonibacter</taxon>
    </lineage>
</organism>
<dbReference type="SUPFAM" id="SSF53146">
    <property type="entry name" value="Nitrogenase accessory factor-like"/>
    <property type="match status" value="1"/>
</dbReference>
<reference evidence="4" key="2">
    <citation type="journal article" date="2019" name="Int. J. Syst. Evol. Microbiol.">
        <title>Gordonibacter faecihominis is a later heterotypic synonym of Gordonibacter urolithinfaciens.</title>
        <authorList>
            <person name="Danylec N."/>
            <person name="Stoll D.A."/>
            <person name="Huch M."/>
        </authorList>
    </citation>
    <scope>NUCLEOTIDE SEQUENCE</scope>
    <source>
        <strain evidence="4">DSM 27213</strain>
    </source>
</reference>
<evidence type="ECO:0000259" key="1">
    <source>
        <dbReference type="Pfam" id="PF02579"/>
    </source>
</evidence>
<dbReference type="Gene3D" id="3.30.420.130">
    <property type="entry name" value="Dinitrogenase iron-molybdenum cofactor biosynthesis domain"/>
    <property type="match status" value="1"/>
</dbReference>
<sequence>MRIAVASEGLEVAPRFRQCASYMCYRVDRGIIVECQNLPNPGLAAPKLVALLVEMGVDTLIVGAIDYDVANVFCHAGIEVIAGAHGSAREVVQAYLTRTLTGVDELCHLDGWEHEDGHDRDLAEA</sequence>
<keyword evidence="7" id="KW-1185">Reference proteome</keyword>
<proteinExistence type="predicted"/>
<evidence type="ECO:0000313" key="4">
    <source>
        <dbReference type="EMBL" id="ROT87963.1"/>
    </source>
</evidence>
<dbReference type="PANTHER" id="PTHR42983:SF1">
    <property type="entry name" value="IRON-MOLYBDENUM PROTEIN"/>
    <property type="match status" value="1"/>
</dbReference>
<dbReference type="RefSeq" id="WP_087190646.1">
    <property type="nucleotide sequence ID" value="NZ_BAABZN010000001.1"/>
</dbReference>
<evidence type="ECO:0000313" key="2">
    <source>
        <dbReference type="EMBL" id="MSA96016.1"/>
    </source>
</evidence>
<dbReference type="EMBL" id="WKZA01000091">
    <property type="protein sequence ID" value="MSA96016.1"/>
    <property type="molecule type" value="Genomic_DNA"/>
</dbReference>
<dbReference type="Proteomes" id="UP000285258">
    <property type="component" value="Unassembled WGS sequence"/>
</dbReference>
<dbReference type="PANTHER" id="PTHR42983">
    <property type="entry name" value="DINITROGENASE IRON-MOLYBDENUM COFACTOR PROTEIN-RELATED"/>
    <property type="match status" value="1"/>
</dbReference>
<evidence type="ECO:0000313" key="3">
    <source>
        <dbReference type="EMBL" id="MVN14906.1"/>
    </source>
</evidence>
<dbReference type="Proteomes" id="UP000468327">
    <property type="component" value="Unassembled WGS sequence"/>
</dbReference>
<dbReference type="GeneID" id="97354482"/>
<reference evidence="5" key="1">
    <citation type="submission" date="2018-05" db="EMBL/GenBank/DDBJ databases">
        <title>Genome Sequencing of selected type strains of the family Eggerthellaceae.</title>
        <authorList>
            <person name="Danylec N."/>
            <person name="Stoll D.A."/>
            <person name="Doetsch A."/>
            <person name="Huch M."/>
        </authorList>
    </citation>
    <scope>NUCLEOTIDE SEQUENCE [LARGE SCALE GENOMIC DNA]</scope>
    <source>
        <strain evidence="5">DSM 27213</strain>
    </source>
</reference>
<dbReference type="EMBL" id="WPOC01000007">
    <property type="protein sequence ID" value="MVN14906.1"/>
    <property type="molecule type" value="Genomic_DNA"/>
</dbReference>
<dbReference type="Proteomes" id="UP000462865">
    <property type="component" value="Unassembled WGS sequence"/>
</dbReference>
<gene>
    <name evidence="4" type="ORF">DMP12_13900</name>
    <name evidence="2" type="ORF">GKG38_13335</name>
    <name evidence="3" type="ORF">GO738_05980</name>
</gene>
<evidence type="ECO:0000313" key="5">
    <source>
        <dbReference type="Proteomes" id="UP000285258"/>
    </source>
</evidence>
<protein>
    <recommendedName>
        <fullName evidence="1">Dinitrogenase iron-molybdenum cofactor biosynthesis domain-containing protein</fullName>
    </recommendedName>
</protein>
<comment type="caution">
    <text evidence="4">The sequence shown here is derived from an EMBL/GenBank/DDBJ whole genome shotgun (WGS) entry which is preliminary data.</text>
</comment>
<feature type="domain" description="Dinitrogenase iron-molybdenum cofactor biosynthesis" evidence="1">
    <location>
        <begin position="10"/>
        <end position="96"/>
    </location>
</feature>
<dbReference type="EMBL" id="QIBW01000028">
    <property type="protein sequence ID" value="ROT87963.1"/>
    <property type="molecule type" value="Genomic_DNA"/>
</dbReference>
<dbReference type="InterPro" id="IPR003731">
    <property type="entry name" value="Di-Nase_FeMo-co_biosynth"/>
</dbReference>
<reference evidence="2 6" key="4">
    <citation type="journal article" date="2019" name="Nat. Med.">
        <title>A library of human gut bacterial isolates paired with longitudinal multiomics data enables mechanistic microbiome research.</title>
        <authorList>
            <person name="Poyet M."/>
            <person name="Groussin M."/>
            <person name="Gibbons S.M."/>
            <person name="Avila-Pacheco J."/>
            <person name="Jiang X."/>
            <person name="Kearney S.M."/>
            <person name="Perrotta A.R."/>
            <person name="Berdy B."/>
            <person name="Zhao S."/>
            <person name="Lieberman T.D."/>
            <person name="Swanson P.K."/>
            <person name="Smith M."/>
            <person name="Roesemann S."/>
            <person name="Alexander J.E."/>
            <person name="Rich S.A."/>
            <person name="Livny J."/>
            <person name="Vlamakis H."/>
            <person name="Clish C."/>
            <person name="Bullock K."/>
            <person name="Deik A."/>
            <person name="Scott J."/>
            <person name="Pierce K.A."/>
            <person name="Xavier R.J."/>
            <person name="Alm E.J."/>
        </authorList>
    </citation>
    <scope>NUCLEOTIDE SEQUENCE [LARGE SCALE GENOMIC DNA]</scope>
    <source>
        <strain evidence="2 6">BIOML-A1</strain>
    </source>
</reference>
<evidence type="ECO:0000313" key="7">
    <source>
        <dbReference type="Proteomes" id="UP000468327"/>
    </source>
</evidence>
<name>A0A1Y4FXX6_9ACTN</name>
<dbReference type="AlphaFoldDB" id="A0A1Y4FXX6"/>